<dbReference type="PROSITE" id="PS51656">
    <property type="entry name" value="4FE4S"/>
    <property type="match status" value="1"/>
</dbReference>
<dbReference type="PANTHER" id="PTHR42859:SF3">
    <property type="entry name" value="ION-TRANSLOCATING OXIDOREDUCTASE COMPLEX SUBUNIT B"/>
    <property type="match status" value="1"/>
</dbReference>
<evidence type="ECO:0000256" key="8">
    <source>
        <dbReference type="ARBA" id="ARBA00022982"/>
    </source>
</evidence>
<dbReference type="Pfam" id="PF04060">
    <property type="entry name" value="FeS"/>
    <property type="match status" value="1"/>
</dbReference>
<evidence type="ECO:0000256" key="4">
    <source>
        <dbReference type="ARBA" id="ARBA00022519"/>
    </source>
</evidence>
<feature type="domain" description="4Fe-4S ferredoxin-type" evidence="12">
    <location>
        <begin position="112"/>
        <end position="141"/>
    </location>
</feature>
<dbReference type="GO" id="GO:0009055">
    <property type="term" value="F:electron transfer activity"/>
    <property type="evidence" value="ECO:0007669"/>
    <property type="project" value="InterPro"/>
</dbReference>
<evidence type="ECO:0000313" key="14">
    <source>
        <dbReference type="EMBL" id="SVB22841.1"/>
    </source>
</evidence>
<keyword evidence="4" id="KW-0997">Cell inner membrane</keyword>
<dbReference type="AlphaFoldDB" id="A0A382CAV5"/>
<evidence type="ECO:0000256" key="11">
    <source>
        <dbReference type="ARBA" id="ARBA00023136"/>
    </source>
</evidence>
<dbReference type="SUPFAM" id="SSF54862">
    <property type="entry name" value="4Fe-4S ferredoxins"/>
    <property type="match status" value="1"/>
</dbReference>
<keyword evidence="1" id="KW-0813">Transport</keyword>
<evidence type="ECO:0000256" key="5">
    <source>
        <dbReference type="ARBA" id="ARBA00022723"/>
    </source>
</evidence>
<dbReference type="InterPro" id="IPR017896">
    <property type="entry name" value="4Fe4S_Fe-S-bd"/>
</dbReference>
<name>A0A382CAV5_9ZZZZ</name>
<dbReference type="Pfam" id="PF14697">
    <property type="entry name" value="Fer4_21"/>
    <property type="match status" value="1"/>
</dbReference>
<evidence type="ECO:0000256" key="7">
    <source>
        <dbReference type="ARBA" id="ARBA00022967"/>
    </source>
</evidence>
<dbReference type="Gene3D" id="3.30.70.20">
    <property type="match status" value="1"/>
</dbReference>
<keyword evidence="2" id="KW-1003">Cell membrane</keyword>
<keyword evidence="7" id="KW-1278">Translocase</keyword>
<dbReference type="InterPro" id="IPR050294">
    <property type="entry name" value="RnfB_subfamily"/>
</dbReference>
<evidence type="ECO:0000256" key="1">
    <source>
        <dbReference type="ARBA" id="ARBA00022448"/>
    </source>
</evidence>
<keyword evidence="9" id="KW-0408">Iron</keyword>
<sequence length="212" mass="23319">MPETHLPASAHVAAIDHYLPQTQCTQCGYPSCKAYAQAISDSKTSINRCPPGGDVTIQGLAALLNQSPIPLDPECGPSHAPQQAFIVEAECIGCTLCIQVCPVDAIVGIGKMMHTVIVDECTGCRLCVDPCPVACISIDPAEMPPNNESSLWPGFSSRRVLQARERFHNRHRRLQRRTDSDSIPYDRRKMQEEILASVERVRQRRSNKGLVS</sequence>
<gene>
    <name evidence="14" type="ORF">METZ01_LOCUS175695</name>
</gene>
<keyword evidence="3" id="KW-0004">4Fe-4S</keyword>
<dbReference type="PANTHER" id="PTHR42859">
    <property type="entry name" value="OXIDOREDUCTASE"/>
    <property type="match status" value="1"/>
</dbReference>
<feature type="domain" description="4Fe-4S" evidence="13">
    <location>
        <begin position="7"/>
        <end position="66"/>
    </location>
</feature>
<dbReference type="InterPro" id="IPR007202">
    <property type="entry name" value="4Fe-4S_dom"/>
</dbReference>
<evidence type="ECO:0000259" key="12">
    <source>
        <dbReference type="PROSITE" id="PS51379"/>
    </source>
</evidence>
<dbReference type="PROSITE" id="PS00198">
    <property type="entry name" value="4FE4S_FER_1"/>
    <property type="match status" value="1"/>
</dbReference>
<dbReference type="NCBIfam" id="TIGR01944">
    <property type="entry name" value="rnfB"/>
    <property type="match status" value="1"/>
</dbReference>
<dbReference type="Gene3D" id="1.10.15.40">
    <property type="entry name" value="Electron transport complex subunit B, putative Fe-S cluster"/>
    <property type="match status" value="1"/>
</dbReference>
<dbReference type="InterPro" id="IPR010207">
    <property type="entry name" value="Elect_transpt_cplx_RnfB/RsxB"/>
</dbReference>
<evidence type="ECO:0000256" key="9">
    <source>
        <dbReference type="ARBA" id="ARBA00023004"/>
    </source>
</evidence>
<protein>
    <submittedName>
        <fullName evidence="14">Uncharacterized protein</fullName>
    </submittedName>
</protein>
<evidence type="ECO:0000256" key="10">
    <source>
        <dbReference type="ARBA" id="ARBA00023014"/>
    </source>
</evidence>
<keyword evidence="11" id="KW-0472">Membrane</keyword>
<dbReference type="GO" id="GO:0051539">
    <property type="term" value="F:4 iron, 4 sulfur cluster binding"/>
    <property type="evidence" value="ECO:0007669"/>
    <property type="project" value="UniProtKB-KW"/>
</dbReference>
<evidence type="ECO:0000256" key="2">
    <source>
        <dbReference type="ARBA" id="ARBA00022475"/>
    </source>
</evidence>
<organism evidence="14">
    <name type="scientific">marine metagenome</name>
    <dbReference type="NCBI Taxonomy" id="408172"/>
    <lineage>
        <taxon>unclassified sequences</taxon>
        <taxon>metagenomes</taxon>
        <taxon>ecological metagenomes</taxon>
    </lineage>
</organism>
<dbReference type="PROSITE" id="PS51379">
    <property type="entry name" value="4FE4S_FER_2"/>
    <property type="match status" value="2"/>
</dbReference>
<evidence type="ECO:0000259" key="13">
    <source>
        <dbReference type="PROSITE" id="PS51656"/>
    </source>
</evidence>
<keyword evidence="5" id="KW-0479">Metal-binding</keyword>
<keyword evidence="10" id="KW-0411">Iron-sulfur</keyword>
<dbReference type="InterPro" id="IPR017900">
    <property type="entry name" value="4Fe4S_Fe_S_CS"/>
</dbReference>
<accession>A0A382CAV5</accession>
<keyword evidence="8" id="KW-0249">Electron transport</keyword>
<feature type="domain" description="4Fe-4S ferredoxin-type" evidence="12">
    <location>
        <begin position="82"/>
        <end position="111"/>
    </location>
</feature>
<dbReference type="EMBL" id="UINC01033482">
    <property type="protein sequence ID" value="SVB22841.1"/>
    <property type="molecule type" value="Genomic_DNA"/>
</dbReference>
<proteinExistence type="predicted"/>
<evidence type="ECO:0000256" key="6">
    <source>
        <dbReference type="ARBA" id="ARBA00022737"/>
    </source>
</evidence>
<evidence type="ECO:0000256" key="3">
    <source>
        <dbReference type="ARBA" id="ARBA00022485"/>
    </source>
</evidence>
<reference evidence="14" key="1">
    <citation type="submission" date="2018-05" db="EMBL/GenBank/DDBJ databases">
        <authorList>
            <person name="Lanie J.A."/>
            <person name="Ng W.-L."/>
            <person name="Kazmierczak K.M."/>
            <person name="Andrzejewski T.M."/>
            <person name="Davidsen T.M."/>
            <person name="Wayne K.J."/>
            <person name="Tettelin H."/>
            <person name="Glass J.I."/>
            <person name="Rusch D."/>
            <person name="Podicherti R."/>
            <person name="Tsui H.-C.T."/>
            <person name="Winkler M.E."/>
        </authorList>
    </citation>
    <scope>NUCLEOTIDE SEQUENCE</scope>
</reference>
<keyword evidence="6" id="KW-0677">Repeat</keyword>
<dbReference type="GO" id="GO:0046872">
    <property type="term" value="F:metal ion binding"/>
    <property type="evidence" value="ECO:0007669"/>
    <property type="project" value="UniProtKB-KW"/>
</dbReference>